<protein>
    <submittedName>
        <fullName evidence="6">MBL fold metallo-hydrolase</fullName>
    </submittedName>
</protein>
<sequence length="192" mass="21589">CYIVHDSNKAIIIDPGSDAEKIISIIENKRLKPQLILNTHYHFDHTGANCDIKDMFNIPIAIGEKDAQFLQDSYKDAFIFMIDAKKSPQADILLKEGDTVALQDIKFVVIETPGHTIGSICLYNKENAVLFSGDTLFFESIGRYDLPTSNFESLMNSINKLLALDEDTIVYSGHGPQTTIRHEKINNPFIIK</sequence>
<proteinExistence type="predicted"/>
<name>A0A7C6E9B8_DESAE</name>
<dbReference type="PANTHER" id="PTHR46233">
    <property type="entry name" value="HYDROXYACYLGLUTATHIONE HYDROLASE GLOC"/>
    <property type="match status" value="1"/>
</dbReference>
<dbReference type="CDD" id="cd06262">
    <property type="entry name" value="metallo-hydrolase-like_MBL-fold"/>
    <property type="match status" value="1"/>
</dbReference>
<feature type="non-terminal residue" evidence="6">
    <location>
        <position position="1"/>
    </location>
</feature>
<keyword evidence="3" id="KW-0378">Hydrolase</keyword>
<dbReference type="SMART" id="SM00849">
    <property type="entry name" value="Lactamase_B"/>
    <property type="match status" value="1"/>
</dbReference>
<dbReference type="EMBL" id="DRZX01000160">
    <property type="protein sequence ID" value="HHS48869.1"/>
    <property type="molecule type" value="Genomic_DNA"/>
</dbReference>
<keyword evidence="2" id="KW-0479">Metal-binding</keyword>
<feature type="domain" description="Metallo-beta-lactamase" evidence="5">
    <location>
        <begin position="1"/>
        <end position="174"/>
    </location>
</feature>
<gene>
    <name evidence="6" type="ORF">ENM99_03295</name>
</gene>
<dbReference type="Pfam" id="PF00753">
    <property type="entry name" value="Lactamase_B"/>
    <property type="match status" value="1"/>
</dbReference>
<evidence type="ECO:0000256" key="1">
    <source>
        <dbReference type="ARBA" id="ARBA00001947"/>
    </source>
</evidence>
<evidence type="ECO:0000259" key="5">
    <source>
        <dbReference type="SMART" id="SM00849"/>
    </source>
</evidence>
<comment type="caution">
    <text evidence="6">The sequence shown here is derived from an EMBL/GenBank/DDBJ whole genome shotgun (WGS) entry which is preliminary data.</text>
</comment>
<dbReference type="InterPro" id="IPR036866">
    <property type="entry name" value="RibonucZ/Hydroxyglut_hydro"/>
</dbReference>
<dbReference type="InterPro" id="IPR051453">
    <property type="entry name" value="MBL_Glyoxalase_II"/>
</dbReference>
<evidence type="ECO:0000313" key="6">
    <source>
        <dbReference type="EMBL" id="HHS48869.1"/>
    </source>
</evidence>
<dbReference type="SUPFAM" id="SSF56281">
    <property type="entry name" value="Metallo-hydrolase/oxidoreductase"/>
    <property type="match status" value="1"/>
</dbReference>
<evidence type="ECO:0000256" key="3">
    <source>
        <dbReference type="ARBA" id="ARBA00022801"/>
    </source>
</evidence>
<accession>A0A7C6E9B8</accession>
<reference evidence="6" key="1">
    <citation type="journal article" date="2020" name="mSystems">
        <title>Genome- and Community-Level Interaction Insights into Carbon Utilization and Element Cycling Functions of Hydrothermarchaeota in Hydrothermal Sediment.</title>
        <authorList>
            <person name="Zhou Z."/>
            <person name="Liu Y."/>
            <person name="Xu W."/>
            <person name="Pan J."/>
            <person name="Luo Z.H."/>
            <person name="Li M."/>
        </authorList>
    </citation>
    <scope>NUCLEOTIDE SEQUENCE [LARGE SCALE GENOMIC DNA]</scope>
    <source>
        <strain evidence="6">SpSt-1135</strain>
    </source>
</reference>
<dbReference type="GO" id="GO:0046872">
    <property type="term" value="F:metal ion binding"/>
    <property type="evidence" value="ECO:0007669"/>
    <property type="project" value="UniProtKB-KW"/>
</dbReference>
<dbReference type="Gene3D" id="3.60.15.10">
    <property type="entry name" value="Ribonuclease Z/Hydroxyacylglutathione hydrolase-like"/>
    <property type="match status" value="1"/>
</dbReference>
<dbReference type="Proteomes" id="UP000886400">
    <property type="component" value="Unassembled WGS sequence"/>
</dbReference>
<comment type="cofactor">
    <cofactor evidence="1">
        <name>Zn(2+)</name>
        <dbReference type="ChEBI" id="CHEBI:29105"/>
    </cofactor>
</comment>
<dbReference type="PANTHER" id="PTHR46233:SF3">
    <property type="entry name" value="HYDROXYACYLGLUTATHIONE HYDROLASE GLOC"/>
    <property type="match status" value="1"/>
</dbReference>
<keyword evidence="4" id="KW-0862">Zinc</keyword>
<organism evidence="6">
    <name type="scientific">Desulfurella acetivorans</name>
    <dbReference type="NCBI Taxonomy" id="33002"/>
    <lineage>
        <taxon>Bacteria</taxon>
        <taxon>Pseudomonadati</taxon>
        <taxon>Campylobacterota</taxon>
        <taxon>Desulfurellia</taxon>
        <taxon>Desulfurellales</taxon>
        <taxon>Desulfurellaceae</taxon>
        <taxon>Desulfurella</taxon>
    </lineage>
</organism>
<dbReference type="InterPro" id="IPR001279">
    <property type="entry name" value="Metallo-B-lactamas"/>
</dbReference>
<dbReference type="AlphaFoldDB" id="A0A7C6E9B8"/>
<evidence type="ECO:0000256" key="2">
    <source>
        <dbReference type="ARBA" id="ARBA00022723"/>
    </source>
</evidence>
<evidence type="ECO:0000256" key="4">
    <source>
        <dbReference type="ARBA" id="ARBA00022833"/>
    </source>
</evidence>
<dbReference type="GO" id="GO:0016787">
    <property type="term" value="F:hydrolase activity"/>
    <property type="evidence" value="ECO:0007669"/>
    <property type="project" value="UniProtKB-KW"/>
</dbReference>